<gene>
    <name evidence="1" type="ORF">NCTC12112_01301</name>
</gene>
<evidence type="ECO:0008006" key="3">
    <source>
        <dbReference type="Google" id="ProtNLM"/>
    </source>
</evidence>
<dbReference type="Proteomes" id="UP000249008">
    <property type="component" value="Chromosome 1"/>
</dbReference>
<accession>A0AAX1TUV3</accession>
<dbReference type="AlphaFoldDB" id="A0AAX1TUV3"/>
<proteinExistence type="predicted"/>
<dbReference type="GeneID" id="78455870"/>
<name>A0AAX1TUV3_9FUSO</name>
<sequence>MGFNLKIKGKNEEITLGMDNITTVKYISDTPDDSNARASDLGVILEVNGKIITPVNGEEADDTKKMAKWSLIPAESSDAYRELTLEVISGSVVVRKIDLPNAFILDYTEDYNDKGGVGEFKAVFKQKKEKIETVTIEGGYAAEE</sequence>
<dbReference type="EMBL" id="LS483487">
    <property type="protein sequence ID" value="SQJ02356.1"/>
    <property type="molecule type" value="Genomic_DNA"/>
</dbReference>
<dbReference type="KEGG" id="ful:C4N20_13670"/>
<evidence type="ECO:0000313" key="1">
    <source>
        <dbReference type="EMBL" id="SQJ02356.1"/>
    </source>
</evidence>
<evidence type="ECO:0000313" key="2">
    <source>
        <dbReference type="Proteomes" id="UP000249008"/>
    </source>
</evidence>
<protein>
    <recommendedName>
        <fullName evidence="3">Membrane-associated protease 1</fullName>
    </recommendedName>
</protein>
<organism evidence="1 2">
    <name type="scientific">Fusobacterium ulcerans</name>
    <dbReference type="NCBI Taxonomy" id="861"/>
    <lineage>
        <taxon>Bacteria</taxon>
        <taxon>Fusobacteriati</taxon>
        <taxon>Fusobacteriota</taxon>
        <taxon>Fusobacteriia</taxon>
        <taxon>Fusobacteriales</taxon>
        <taxon>Fusobacteriaceae</taxon>
        <taxon>Fusobacterium</taxon>
    </lineage>
</organism>
<dbReference type="RefSeq" id="WP_005977638.1">
    <property type="nucleotide sequence ID" value="NZ_BAABXY010000001.1"/>
</dbReference>
<reference evidence="1 2" key="1">
    <citation type="submission" date="2018-06" db="EMBL/GenBank/DDBJ databases">
        <authorList>
            <consortium name="Pathogen Informatics"/>
            <person name="Doyle S."/>
        </authorList>
    </citation>
    <scope>NUCLEOTIDE SEQUENCE [LARGE SCALE GENOMIC DNA]</scope>
    <source>
        <strain evidence="1 2">NCTC12112</strain>
    </source>
</reference>